<proteinExistence type="predicted"/>
<dbReference type="AlphaFoldDB" id="C1E4N3"/>
<evidence type="ECO:0000256" key="1">
    <source>
        <dbReference type="SAM" id="Phobius"/>
    </source>
</evidence>
<name>C1E4N3_MICCC</name>
<keyword evidence="1" id="KW-0812">Transmembrane</keyword>
<keyword evidence="1" id="KW-1133">Transmembrane helix</keyword>
<dbReference type="EMBL" id="CP001325">
    <property type="protein sequence ID" value="ACO63150.1"/>
    <property type="molecule type" value="Genomic_DNA"/>
</dbReference>
<dbReference type="KEGG" id="mis:MICPUN_100207"/>
<evidence type="ECO:0000313" key="2">
    <source>
        <dbReference type="EMBL" id="ACO63150.1"/>
    </source>
</evidence>
<evidence type="ECO:0000313" key="3">
    <source>
        <dbReference type="Proteomes" id="UP000002009"/>
    </source>
</evidence>
<organism evidence="2 3">
    <name type="scientific">Micromonas commoda (strain RCC299 / NOUM17 / CCMP2709)</name>
    <name type="common">Picoplanktonic green alga</name>
    <dbReference type="NCBI Taxonomy" id="296587"/>
    <lineage>
        <taxon>Eukaryota</taxon>
        <taxon>Viridiplantae</taxon>
        <taxon>Chlorophyta</taxon>
        <taxon>Mamiellophyceae</taxon>
        <taxon>Mamiellales</taxon>
        <taxon>Mamiellaceae</taxon>
        <taxon>Micromonas</taxon>
    </lineage>
</organism>
<reference evidence="2 3" key="1">
    <citation type="journal article" date="2009" name="Science">
        <title>Green evolution and dynamic adaptations revealed by genomes of the marine picoeukaryotes Micromonas.</title>
        <authorList>
            <person name="Worden A.Z."/>
            <person name="Lee J.H."/>
            <person name="Mock T."/>
            <person name="Rouze P."/>
            <person name="Simmons M.P."/>
            <person name="Aerts A.L."/>
            <person name="Allen A.E."/>
            <person name="Cuvelier M.L."/>
            <person name="Derelle E."/>
            <person name="Everett M.V."/>
            <person name="Foulon E."/>
            <person name="Grimwood J."/>
            <person name="Gundlach H."/>
            <person name="Henrissat B."/>
            <person name="Napoli C."/>
            <person name="McDonald S.M."/>
            <person name="Parker M.S."/>
            <person name="Rombauts S."/>
            <person name="Salamov A."/>
            <person name="Von Dassow P."/>
            <person name="Badger J.H."/>
            <person name="Coutinho P.M."/>
            <person name="Demir E."/>
            <person name="Dubchak I."/>
            <person name="Gentemann C."/>
            <person name="Eikrem W."/>
            <person name="Gready J.E."/>
            <person name="John U."/>
            <person name="Lanier W."/>
            <person name="Lindquist E.A."/>
            <person name="Lucas S."/>
            <person name="Mayer K.F."/>
            <person name="Moreau H."/>
            <person name="Not F."/>
            <person name="Otillar R."/>
            <person name="Panaud O."/>
            <person name="Pangilinan J."/>
            <person name="Paulsen I."/>
            <person name="Piegu B."/>
            <person name="Poliakov A."/>
            <person name="Robbens S."/>
            <person name="Schmutz J."/>
            <person name="Toulza E."/>
            <person name="Wyss T."/>
            <person name="Zelensky A."/>
            <person name="Zhou K."/>
            <person name="Armbrust E.V."/>
            <person name="Bhattacharya D."/>
            <person name="Goodenough U.W."/>
            <person name="Van de Peer Y."/>
            <person name="Grigoriev I.V."/>
        </authorList>
    </citation>
    <scope>NUCLEOTIDE SEQUENCE [LARGE SCALE GENOMIC DNA]</scope>
    <source>
        <strain evidence="3">RCC299 / NOUM17</strain>
    </source>
</reference>
<dbReference type="InParanoid" id="C1E4N3"/>
<accession>C1E4N3</accession>
<feature type="transmembrane region" description="Helical" evidence="1">
    <location>
        <begin position="176"/>
        <end position="197"/>
    </location>
</feature>
<keyword evidence="1" id="KW-0472">Membrane</keyword>
<dbReference type="RefSeq" id="XP_002501892.1">
    <property type="nucleotide sequence ID" value="XM_002501846.1"/>
</dbReference>
<dbReference type="Proteomes" id="UP000002009">
    <property type="component" value="Chromosome 4"/>
</dbReference>
<keyword evidence="3" id="KW-1185">Reference proteome</keyword>
<feature type="transmembrane region" description="Helical" evidence="1">
    <location>
        <begin position="226"/>
        <end position="248"/>
    </location>
</feature>
<dbReference type="GeneID" id="8242777"/>
<protein>
    <submittedName>
        <fullName evidence="2">Uncharacterized protein</fullName>
    </submittedName>
</protein>
<gene>
    <name evidence="2" type="ORF">MICPUN_100207</name>
</gene>
<sequence length="351" mass="39976">MKAWLQFALAELRPLYAVAYAVFVLVHRLALESYVLGARKNEECWFSASYYDCAASCGAYWFFKGCECKDTFQYCQAWRETDGSGRTLRERPVPDFVANDGMRVWANVKEVKELPNTADNVSDAWVNANNPSAWLGSADAAFHHLARNATYPQVFHWYSDDYWQQSDSNTGDLPPLLMWLGEAVIFAIWAAATVLFLRALGPNANLNGAYVRFCLRLERGRFFRRMIIAVCTLVALTTVPGIVIWWLWFDEPPRLSELCEVAFLFTALRGMLLTDSEFVLDVDDPAFDEVEFNFLPFVVHGVDEAIHDLTAAVVRRRIDPKTYEIKMKKYVKRGGEGLRLVGDADETSRTL</sequence>